<feature type="compositionally biased region" description="Basic and acidic residues" evidence="1">
    <location>
        <begin position="769"/>
        <end position="784"/>
    </location>
</feature>
<dbReference type="AlphaFoldDB" id="H8ZEJ3"/>
<dbReference type="EMBL" id="JH604637">
    <property type="protein sequence ID" value="EHY64958.1"/>
    <property type="molecule type" value="Genomic_DNA"/>
</dbReference>
<gene>
    <name evidence="3" type="ORF">NERG_02014</name>
</gene>
<evidence type="ECO:0000256" key="2">
    <source>
        <dbReference type="SAM" id="SignalP"/>
    </source>
</evidence>
<name>H8ZEJ3_NEMA1</name>
<accession>H8ZEJ3</accession>
<feature type="compositionally biased region" description="Polar residues" evidence="1">
    <location>
        <begin position="596"/>
        <end position="612"/>
    </location>
</feature>
<feature type="signal peptide" evidence="2">
    <location>
        <begin position="1"/>
        <end position="19"/>
    </location>
</feature>
<dbReference type="HOGENOM" id="CLU_357553_0_0_1"/>
<keyword evidence="2" id="KW-0732">Signal</keyword>
<reference evidence="3" key="1">
    <citation type="submission" date="2011-03" db="EMBL/GenBank/DDBJ databases">
        <title>The Genome Sequence of Nematocida sp1 strain ERTm2.</title>
        <authorList>
            <consortium name="The Broad Institute Genome Sequencing Platform"/>
            <consortium name="The Broad Institute Genome Sequencing Center for Infectious Disease"/>
            <person name="Cuomo C."/>
            <person name="Troemel E."/>
            <person name="Young S.K."/>
            <person name="Zeng Q."/>
            <person name="Gargeya S."/>
            <person name="Fitzgerald M."/>
            <person name="Haas B."/>
            <person name="Abouelleil A."/>
            <person name="Alvarado L."/>
            <person name="Arachchi H.M."/>
            <person name="Berlin A."/>
            <person name="Brown A."/>
            <person name="Chapman S.B."/>
            <person name="Chen Z."/>
            <person name="Dunbar C."/>
            <person name="Freedman E."/>
            <person name="Gearin G."/>
            <person name="Gellesch M."/>
            <person name="Goldberg J."/>
            <person name="Griggs A."/>
            <person name="Gujja S."/>
            <person name="Heilman E.R."/>
            <person name="Heiman D."/>
            <person name="Howarth C."/>
            <person name="Larson L."/>
            <person name="Lui A."/>
            <person name="MacDonald P.J.P."/>
            <person name="Mehta T."/>
            <person name="Montmayeur A."/>
            <person name="Murphy C."/>
            <person name="Neiman D."/>
            <person name="Pearson M."/>
            <person name="Priest M."/>
            <person name="Roberts A."/>
            <person name="Saif S."/>
            <person name="Shea T."/>
            <person name="Shenoy N."/>
            <person name="Sisk P."/>
            <person name="Stolte C."/>
            <person name="Sykes S."/>
            <person name="White J."/>
            <person name="Yandava C."/>
            <person name="Wortman J."/>
            <person name="Nusbaum C."/>
            <person name="Birren B."/>
        </authorList>
    </citation>
    <scope>NUCLEOTIDE SEQUENCE</scope>
    <source>
        <strain evidence="3">ERTm2</strain>
    </source>
</reference>
<feature type="compositionally biased region" description="Acidic residues" evidence="1">
    <location>
        <begin position="733"/>
        <end position="768"/>
    </location>
</feature>
<organism evidence="3">
    <name type="scientific">Nematocida ausubeli (strain ATCC PRA-371 / ERTm2)</name>
    <name type="common">Nematode killer fungus</name>
    <dbReference type="NCBI Taxonomy" id="1913371"/>
    <lineage>
        <taxon>Eukaryota</taxon>
        <taxon>Fungi</taxon>
        <taxon>Fungi incertae sedis</taxon>
        <taxon>Microsporidia</taxon>
        <taxon>Nematocida</taxon>
    </lineage>
</organism>
<feature type="chain" id="PRO_5003618475" description="DH domain-containing protein" evidence="2">
    <location>
        <begin position="20"/>
        <end position="784"/>
    </location>
</feature>
<feature type="compositionally biased region" description="Basic and acidic residues" evidence="1">
    <location>
        <begin position="581"/>
        <end position="594"/>
    </location>
</feature>
<evidence type="ECO:0008006" key="4">
    <source>
        <dbReference type="Google" id="ProtNLM"/>
    </source>
</evidence>
<proteinExistence type="predicted"/>
<evidence type="ECO:0000313" key="3">
    <source>
        <dbReference type="EMBL" id="EHY64958.1"/>
    </source>
</evidence>
<evidence type="ECO:0000256" key="1">
    <source>
        <dbReference type="SAM" id="MobiDB-lite"/>
    </source>
</evidence>
<protein>
    <recommendedName>
        <fullName evidence="4">DH domain-containing protein</fullName>
    </recommendedName>
</protein>
<feature type="region of interest" description="Disordered" evidence="1">
    <location>
        <begin position="554"/>
        <end position="636"/>
    </location>
</feature>
<feature type="region of interest" description="Disordered" evidence="1">
    <location>
        <begin position="724"/>
        <end position="784"/>
    </location>
</feature>
<sequence length="784" mass="91148">MRFLRNALFLLVETESVFGAVYNPIFISPNTFETAHPALLIEPSRHERHAGKRRELQYKLDNNYAVRNGLEYVEDAFDQNKRENLYEPGLPKSNHNENGFEVSETNPYISQILFTDLHETISKNKDKYRECRNLLDILQAPREINSVGPDEFYLYGEDYREINPKVCSFMVISCMDPSEYKYLKNLLDTAPNYTRPDIKKKFRYRCDAMPKNLESYSVEMRIRESSYTITKFYGKLQDVRSVLYNALESSRMDAQAIDAFWDHQVMVRTFYSYIASQLKVFLEIQRKFIYSDAAVEEISKVRKRGDTITNSSEIYEMRGKHINENKDLFYPEIENMYYGKAATLNMIYQVKGLFPHIETVYKHLRNSDVNGESIVDGCTFLVEKANVLSNFTEAYNLVLDFDPYTIDNKASIEAQKRMKAGISSLLNIIYDLCERIEAEFTETMMKLSSLIANNPEEPSAYVLKQDESIDDYLFVRQFSSCISVLDEIGIAIVKLYNCILRQHLVEAGDHTLYGFTYIHDYVDSEKQYKDSILKNPKVYQPIAPLESIPACADSAPSISNRQRNPLAHPSINRAETASRNLRSDKNNREYELHHASTPTGNYPLNDNNSHKTQSAKKHFSEENNSNNGGEKYNDNNQREINFLVRKDTSNQKHKHKVEVLDSHGHLYEDAVNQQAVKSEEDESGDVYYYRDENIGDIFTDVGNKHTDNYSYEDGANQQVFEYAEDENSRDYSYEDDTNEGDFESAEEGDSNSDTYSYEDDTSEEDFEFSEERSFNKHWYENHQK</sequence>
<dbReference type="Proteomes" id="UP000005622">
    <property type="component" value="Unassembled WGS sequence"/>
</dbReference>